<evidence type="ECO:0000256" key="4">
    <source>
        <dbReference type="PROSITE-ProRule" id="PRU00335"/>
    </source>
</evidence>
<dbReference type="PANTHER" id="PTHR47506">
    <property type="entry name" value="TRANSCRIPTIONAL REGULATORY PROTEIN"/>
    <property type="match status" value="1"/>
</dbReference>
<keyword evidence="3" id="KW-0804">Transcription</keyword>
<dbReference type="InterPro" id="IPR009057">
    <property type="entry name" value="Homeodomain-like_sf"/>
</dbReference>
<protein>
    <submittedName>
        <fullName evidence="6">DNA-binding transcriptional regulator, AcrR family</fullName>
    </submittedName>
</protein>
<dbReference type="RefSeq" id="WP_093314782.1">
    <property type="nucleotide sequence ID" value="NZ_FNPV01000009.1"/>
</dbReference>
<dbReference type="OrthoDB" id="9814200at2"/>
<accession>A0A1H3QDW0</accession>
<dbReference type="EMBL" id="FNPV01000009">
    <property type="protein sequence ID" value="SDZ11453.1"/>
    <property type="molecule type" value="Genomic_DNA"/>
</dbReference>
<dbReference type="GO" id="GO:0003677">
    <property type="term" value="F:DNA binding"/>
    <property type="evidence" value="ECO:0007669"/>
    <property type="project" value="UniProtKB-UniRule"/>
</dbReference>
<evidence type="ECO:0000313" key="7">
    <source>
        <dbReference type="Proteomes" id="UP000199230"/>
    </source>
</evidence>
<evidence type="ECO:0000259" key="5">
    <source>
        <dbReference type="PROSITE" id="PS50977"/>
    </source>
</evidence>
<dbReference type="Proteomes" id="UP000199230">
    <property type="component" value="Unassembled WGS sequence"/>
</dbReference>
<keyword evidence="7" id="KW-1185">Reference proteome</keyword>
<name>A0A1H3QDW0_9FIRM</name>
<gene>
    <name evidence="6" type="ORF">SAMN05192546_10920</name>
</gene>
<evidence type="ECO:0000256" key="2">
    <source>
        <dbReference type="ARBA" id="ARBA00023125"/>
    </source>
</evidence>
<evidence type="ECO:0000256" key="1">
    <source>
        <dbReference type="ARBA" id="ARBA00023015"/>
    </source>
</evidence>
<proteinExistence type="predicted"/>
<dbReference type="AlphaFoldDB" id="A0A1H3QDW0"/>
<keyword evidence="2 4" id="KW-0238">DNA-binding</keyword>
<feature type="domain" description="HTH tetR-type" evidence="5">
    <location>
        <begin position="6"/>
        <end position="66"/>
    </location>
</feature>
<dbReference type="PANTHER" id="PTHR47506:SF6">
    <property type="entry name" value="HTH-TYPE TRANSCRIPTIONAL REPRESSOR NEMR"/>
    <property type="match status" value="1"/>
</dbReference>
<dbReference type="Pfam" id="PF00440">
    <property type="entry name" value="TetR_N"/>
    <property type="match status" value="1"/>
</dbReference>
<feature type="DNA-binding region" description="H-T-H motif" evidence="4">
    <location>
        <begin position="29"/>
        <end position="48"/>
    </location>
</feature>
<dbReference type="Gene3D" id="1.10.357.10">
    <property type="entry name" value="Tetracycline Repressor, domain 2"/>
    <property type="match status" value="1"/>
</dbReference>
<evidence type="ECO:0000256" key="3">
    <source>
        <dbReference type="ARBA" id="ARBA00023163"/>
    </source>
</evidence>
<dbReference type="InterPro" id="IPR001647">
    <property type="entry name" value="HTH_TetR"/>
</dbReference>
<sequence>MRKTSEERKKEIWQAGKEVFLEKGYDKATMEDIISRTSLSKGGLYHYYRRPKDILFDIMRYHNEAYLEIDINQKILQEETCPHKQLDKLLDAIIDKMCRPTPERKLFAIFMSLIPFDPEVEAEYKQLQQSFLKGLCHRLAIENKGDKHQQLLFMSRWINGVTFFQNILPEPDRLMRNKDSLRKMMKEELMLLMQKEEV</sequence>
<evidence type="ECO:0000313" key="6">
    <source>
        <dbReference type="EMBL" id="SDZ11453.1"/>
    </source>
</evidence>
<dbReference type="SUPFAM" id="SSF46689">
    <property type="entry name" value="Homeodomain-like"/>
    <property type="match status" value="1"/>
</dbReference>
<dbReference type="STRING" id="159292.SAMN05192546_10920"/>
<keyword evidence="1" id="KW-0805">Transcription regulation</keyword>
<organism evidence="6 7">
    <name type="scientific">Tindallia californiensis</name>
    <dbReference type="NCBI Taxonomy" id="159292"/>
    <lineage>
        <taxon>Bacteria</taxon>
        <taxon>Bacillati</taxon>
        <taxon>Bacillota</taxon>
        <taxon>Clostridia</taxon>
        <taxon>Peptostreptococcales</taxon>
        <taxon>Tindalliaceae</taxon>
        <taxon>Tindallia</taxon>
    </lineage>
</organism>
<reference evidence="6 7" key="1">
    <citation type="submission" date="2016-10" db="EMBL/GenBank/DDBJ databases">
        <authorList>
            <person name="de Groot N.N."/>
        </authorList>
    </citation>
    <scope>NUCLEOTIDE SEQUENCE [LARGE SCALE GENOMIC DNA]</scope>
    <source>
        <strain evidence="6 7">APO</strain>
    </source>
</reference>
<dbReference type="PROSITE" id="PS50977">
    <property type="entry name" value="HTH_TETR_2"/>
    <property type="match status" value="1"/>
</dbReference>
<dbReference type="PRINTS" id="PR00455">
    <property type="entry name" value="HTHTETR"/>
</dbReference>